<organism evidence="1 2">
    <name type="scientific">Gilliamella bombicola</name>
    <dbReference type="NCBI Taxonomy" id="1798182"/>
    <lineage>
        <taxon>Bacteria</taxon>
        <taxon>Pseudomonadati</taxon>
        <taxon>Pseudomonadota</taxon>
        <taxon>Gammaproteobacteria</taxon>
        <taxon>Orbales</taxon>
        <taxon>Orbaceae</taxon>
        <taxon>Gilliamella</taxon>
    </lineage>
</organism>
<keyword evidence="2" id="KW-1185">Reference proteome</keyword>
<dbReference type="EMBL" id="FMAQ01000001">
    <property type="protein sequence ID" value="SCB81119.1"/>
    <property type="molecule type" value="Genomic_DNA"/>
</dbReference>
<accession>A0A1C3ZFD6</accession>
<gene>
    <name evidence="1" type="ORF">GA0061081_101382</name>
</gene>
<proteinExistence type="predicted"/>
<evidence type="ECO:0000313" key="1">
    <source>
        <dbReference type="EMBL" id="SCB81119.1"/>
    </source>
</evidence>
<dbReference type="AlphaFoldDB" id="A0A1C3ZFD6"/>
<sequence length="275" mass="31622">MSFMKKNSLFLYICVISSTLLISGCDDKKKPDEKISEKSSQQLATTVINSYLFHTEPELLPNSKLIKQQKITGASSNKVINYNAQGYVANYDLDGLYGEVNYDTAKYIYGNNREQYDIIFDAQKNILGMKNNDGDIVENSEFDEQGHLVETTLSHFAENNVIFNNKIIYENDHVELILYNAYVPVDEKTKFPILAQEKEIIYNENNQIEKTILKTYKLTSNGEIIINNKNEQEVELTETCTYTNYNENQDWTKAVCVKTGVESETVELTRTIEYQ</sequence>
<reference evidence="2" key="1">
    <citation type="submission" date="2016-08" db="EMBL/GenBank/DDBJ databases">
        <authorList>
            <person name="Varghese N."/>
            <person name="Submissions Spin"/>
        </authorList>
    </citation>
    <scope>NUCLEOTIDE SEQUENCE [LARGE SCALE GENOMIC DNA]</scope>
    <source>
        <strain evidence="2">R-53248</strain>
    </source>
</reference>
<dbReference type="PROSITE" id="PS51257">
    <property type="entry name" value="PROKAR_LIPOPROTEIN"/>
    <property type="match status" value="1"/>
</dbReference>
<evidence type="ECO:0008006" key="3">
    <source>
        <dbReference type="Google" id="ProtNLM"/>
    </source>
</evidence>
<dbReference type="Proteomes" id="UP000199670">
    <property type="component" value="Unassembled WGS sequence"/>
</dbReference>
<evidence type="ECO:0000313" key="2">
    <source>
        <dbReference type="Proteomes" id="UP000199670"/>
    </source>
</evidence>
<name>A0A1C3ZFD6_9GAMM</name>
<protein>
    <recommendedName>
        <fullName evidence="3">Lipoprotein</fullName>
    </recommendedName>
</protein>